<proteinExistence type="predicted"/>
<protein>
    <submittedName>
        <fullName evidence="1">Uncharacterized protein</fullName>
    </submittedName>
</protein>
<evidence type="ECO:0000313" key="1">
    <source>
        <dbReference type="EMBL" id="KAJ1200400.1"/>
    </source>
</evidence>
<sequence length="163" mass="17176">MPRARSASPSGGSRRRIGSCPFVFIARPRPGDHRPLSPRSGFCALGFFLSSARPSGDKIVLAIPAPFIQCPLPPPSPAAYCGLLPAPAAALLAASAPCCCVCWCEYLSSGYPVYNSSYPPPAPPGSVTLFNPLHRDNPATVYTAVLALLVHTIHPIYTCTITV</sequence>
<dbReference type="Proteomes" id="UP001066276">
    <property type="component" value="Chromosome 2_1"/>
</dbReference>
<reference evidence="1" key="1">
    <citation type="journal article" date="2022" name="bioRxiv">
        <title>Sequencing and chromosome-scale assembly of the giantPleurodeles waltlgenome.</title>
        <authorList>
            <person name="Brown T."/>
            <person name="Elewa A."/>
            <person name="Iarovenko S."/>
            <person name="Subramanian E."/>
            <person name="Araus A.J."/>
            <person name="Petzold A."/>
            <person name="Susuki M."/>
            <person name="Suzuki K.-i.T."/>
            <person name="Hayashi T."/>
            <person name="Toyoda A."/>
            <person name="Oliveira C."/>
            <person name="Osipova E."/>
            <person name="Leigh N.D."/>
            <person name="Simon A."/>
            <person name="Yun M.H."/>
        </authorList>
    </citation>
    <scope>NUCLEOTIDE SEQUENCE</scope>
    <source>
        <strain evidence="1">20211129_DDA</strain>
        <tissue evidence="1">Liver</tissue>
    </source>
</reference>
<keyword evidence="2" id="KW-1185">Reference proteome</keyword>
<dbReference type="EMBL" id="JANPWB010000003">
    <property type="protein sequence ID" value="KAJ1200400.1"/>
    <property type="molecule type" value="Genomic_DNA"/>
</dbReference>
<dbReference type="AlphaFoldDB" id="A0AAV7VJM6"/>
<organism evidence="1 2">
    <name type="scientific">Pleurodeles waltl</name>
    <name type="common">Iberian ribbed newt</name>
    <dbReference type="NCBI Taxonomy" id="8319"/>
    <lineage>
        <taxon>Eukaryota</taxon>
        <taxon>Metazoa</taxon>
        <taxon>Chordata</taxon>
        <taxon>Craniata</taxon>
        <taxon>Vertebrata</taxon>
        <taxon>Euteleostomi</taxon>
        <taxon>Amphibia</taxon>
        <taxon>Batrachia</taxon>
        <taxon>Caudata</taxon>
        <taxon>Salamandroidea</taxon>
        <taxon>Salamandridae</taxon>
        <taxon>Pleurodelinae</taxon>
        <taxon>Pleurodeles</taxon>
    </lineage>
</organism>
<name>A0AAV7VJM6_PLEWA</name>
<accession>A0AAV7VJM6</accession>
<evidence type="ECO:0000313" key="2">
    <source>
        <dbReference type="Proteomes" id="UP001066276"/>
    </source>
</evidence>
<comment type="caution">
    <text evidence="1">The sequence shown here is derived from an EMBL/GenBank/DDBJ whole genome shotgun (WGS) entry which is preliminary data.</text>
</comment>
<gene>
    <name evidence="1" type="ORF">NDU88_004224</name>
</gene>